<reference evidence="8 9" key="1">
    <citation type="submission" date="2020-01" db="EMBL/GenBank/DDBJ databases">
        <title>Genetics and antimicrobial susceptibilities of Nocardia species isolated from the soil; a comparison with species isolated from humans.</title>
        <authorList>
            <person name="Carrasco G."/>
            <person name="Monzon S."/>
            <person name="Sansegundo M."/>
            <person name="Garcia E."/>
            <person name="Garrido N."/>
            <person name="Medina M.J."/>
            <person name="Villalon P."/>
            <person name="Ramirez-Arocha A.C."/>
            <person name="Jimenez P."/>
            <person name="Cuesta I."/>
            <person name="Valdezate S."/>
        </authorList>
    </citation>
    <scope>NUCLEOTIDE SEQUENCE [LARGE SCALE GENOMIC DNA]</scope>
    <source>
        <strain evidence="8 9">CNM20110639</strain>
    </source>
</reference>
<dbReference type="SUPFAM" id="SSF53187">
    <property type="entry name" value="Zn-dependent exopeptidases"/>
    <property type="match status" value="1"/>
</dbReference>
<dbReference type="EMBL" id="JAAGUZ010000001">
    <property type="protein sequence ID" value="NEW42952.1"/>
    <property type="molecule type" value="Genomic_DNA"/>
</dbReference>
<dbReference type="AlphaFoldDB" id="A0A6P1D454"/>
<sequence length="449" mass="47777">MDDIGAIVGSVDRIDGFPTVDQLAVFLAELAAARPDRVRLTDIGRSRNGEPIRAARIGTGEPHIIVLGNPHPNEPLGMATIRHLVRRLVEDESAVLGASWHIVPCLDPDGTRLNEAWFGGPMTRTDVARGFYRPPSSQQPEWCFPVAWRGTTIGTPLPETTALMTLIDRTRPALIASLHNADFGGGFFYCSGGDQSYWAALTGLLAAAQVPVYRGEPDAPGSRAVAPGVFRLPSFSTMAETLAAADADPATVLGGGGSLDYAGRYGTAVLVSELPLWVDARIDDDSPSQQCSAEVLDAVAKAYRELVALIDGAVELCPTPGRAPGPFEQALRAMRTDLTAMAAAKEMGAARAGERIATRGEVFVENYVWIAMMRLRVCGMALRLLGSEVRDGTPAVARERSRFGTLFDRWSGEIEAVAPGVVVPLEHLVRAQAGAIVLAATRVCSGLAV</sequence>
<accession>A0A6P1D454</accession>
<evidence type="ECO:0000256" key="6">
    <source>
        <dbReference type="ARBA" id="ARBA00023049"/>
    </source>
</evidence>
<dbReference type="PANTHER" id="PTHR11705:SF143">
    <property type="entry name" value="SLL0236 PROTEIN"/>
    <property type="match status" value="1"/>
</dbReference>
<proteinExistence type="inferred from homology"/>
<dbReference type="Proteomes" id="UP000468928">
    <property type="component" value="Unassembled WGS sequence"/>
</dbReference>
<keyword evidence="6" id="KW-0482">Metalloprotease</keyword>
<protein>
    <recommendedName>
        <fullName evidence="7">Peptidase M14 domain-containing protein</fullName>
    </recommendedName>
</protein>
<dbReference type="SMART" id="SM00631">
    <property type="entry name" value="Zn_pept"/>
    <property type="match status" value="1"/>
</dbReference>
<evidence type="ECO:0000256" key="3">
    <source>
        <dbReference type="ARBA" id="ARBA00022670"/>
    </source>
</evidence>
<comment type="similarity">
    <text evidence="2">Belongs to the peptidase M14 family.</text>
</comment>
<feature type="domain" description="Peptidase M14" evidence="7">
    <location>
        <begin position="17"/>
        <end position="294"/>
    </location>
</feature>
<evidence type="ECO:0000259" key="7">
    <source>
        <dbReference type="SMART" id="SM00631"/>
    </source>
</evidence>
<dbReference type="GO" id="GO:0004181">
    <property type="term" value="F:metallocarboxypeptidase activity"/>
    <property type="evidence" value="ECO:0007669"/>
    <property type="project" value="InterPro"/>
</dbReference>
<comment type="cofactor">
    <cofactor evidence="1">
        <name>Zn(2+)</name>
        <dbReference type="ChEBI" id="CHEBI:29105"/>
    </cofactor>
</comment>
<keyword evidence="4" id="KW-0378">Hydrolase</keyword>
<dbReference type="Pfam" id="PF00246">
    <property type="entry name" value="Peptidase_M14"/>
    <property type="match status" value="1"/>
</dbReference>
<dbReference type="GO" id="GO:0005615">
    <property type="term" value="C:extracellular space"/>
    <property type="evidence" value="ECO:0007669"/>
    <property type="project" value="TreeGrafter"/>
</dbReference>
<dbReference type="InterPro" id="IPR000834">
    <property type="entry name" value="Peptidase_M14"/>
</dbReference>
<dbReference type="RefSeq" id="WP_163828185.1">
    <property type="nucleotide sequence ID" value="NZ_JAAGUZ010000001.1"/>
</dbReference>
<comment type="caution">
    <text evidence="8">The sequence shown here is derived from an EMBL/GenBank/DDBJ whole genome shotgun (WGS) entry which is preliminary data.</text>
</comment>
<evidence type="ECO:0000256" key="1">
    <source>
        <dbReference type="ARBA" id="ARBA00001947"/>
    </source>
</evidence>
<dbReference type="Gene3D" id="3.40.630.10">
    <property type="entry name" value="Zn peptidases"/>
    <property type="match status" value="1"/>
</dbReference>
<evidence type="ECO:0000256" key="2">
    <source>
        <dbReference type="ARBA" id="ARBA00005988"/>
    </source>
</evidence>
<keyword evidence="5" id="KW-0862">Zinc</keyword>
<organism evidence="8 9">
    <name type="scientific">Nocardia cyriacigeorgica</name>
    <dbReference type="NCBI Taxonomy" id="135487"/>
    <lineage>
        <taxon>Bacteria</taxon>
        <taxon>Bacillati</taxon>
        <taxon>Actinomycetota</taxon>
        <taxon>Actinomycetes</taxon>
        <taxon>Mycobacteriales</taxon>
        <taxon>Nocardiaceae</taxon>
        <taxon>Nocardia</taxon>
    </lineage>
</organism>
<dbReference type="GO" id="GO:0008270">
    <property type="term" value="F:zinc ion binding"/>
    <property type="evidence" value="ECO:0007669"/>
    <property type="project" value="InterPro"/>
</dbReference>
<dbReference type="PANTHER" id="PTHR11705">
    <property type="entry name" value="PROTEASE FAMILY M14 CARBOXYPEPTIDASE A,B"/>
    <property type="match status" value="1"/>
</dbReference>
<evidence type="ECO:0000313" key="9">
    <source>
        <dbReference type="Proteomes" id="UP000468928"/>
    </source>
</evidence>
<dbReference type="GO" id="GO:0006508">
    <property type="term" value="P:proteolysis"/>
    <property type="evidence" value="ECO:0007669"/>
    <property type="project" value="UniProtKB-KW"/>
</dbReference>
<evidence type="ECO:0000256" key="5">
    <source>
        <dbReference type="ARBA" id="ARBA00022833"/>
    </source>
</evidence>
<evidence type="ECO:0000256" key="4">
    <source>
        <dbReference type="ARBA" id="ARBA00022801"/>
    </source>
</evidence>
<name>A0A6P1D454_9NOCA</name>
<keyword evidence="3" id="KW-0645">Protease</keyword>
<evidence type="ECO:0000313" key="8">
    <source>
        <dbReference type="EMBL" id="NEW42952.1"/>
    </source>
</evidence>
<gene>
    <name evidence="8" type="ORF">GV789_00525</name>
</gene>